<evidence type="ECO:0000256" key="1">
    <source>
        <dbReference type="ARBA" id="ARBA00022801"/>
    </source>
</evidence>
<evidence type="ECO:0000259" key="4">
    <source>
        <dbReference type="Pfam" id="PF08530"/>
    </source>
</evidence>
<feature type="domain" description="Xaa-Pro dipeptidyl-peptidase-like" evidence="3">
    <location>
        <begin position="65"/>
        <end position="266"/>
    </location>
</feature>
<dbReference type="Gene3D" id="2.60.120.260">
    <property type="entry name" value="Galactose-binding domain-like"/>
    <property type="match status" value="1"/>
</dbReference>
<comment type="caution">
    <text evidence="5">The sequence shown here is derived from an EMBL/GenBank/DDBJ whole genome shotgun (WGS) entry which is preliminary data.</text>
</comment>
<dbReference type="Pfam" id="PF02129">
    <property type="entry name" value="Peptidase_S15"/>
    <property type="match status" value="1"/>
</dbReference>
<keyword evidence="1" id="KW-0378">Hydrolase</keyword>
<organism evidence="5 6">
    <name type="scientific">Extremus antarcticus</name>
    <dbReference type="NCBI Taxonomy" id="702011"/>
    <lineage>
        <taxon>Eukaryota</taxon>
        <taxon>Fungi</taxon>
        <taxon>Dikarya</taxon>
        <taxon>Ascomycota</taxon>
        <taxon>Pezizomycotina</taxon>
        <taxon>Dothideomycetes</taxon>
        <taxon>Dothideomycetidae</taxon>
        <taxon>Mycosphaerellales</taxon>
        <taxon>Extremaceae</taxon>
        <taxon>Extremus</taxon>
    </lineage>
</organism>
<evidence type="ECO:0000259" key="3">
    <source>
        <dbReference type="Pfam" id="PF02129"/>
    </source>
</evidence>
<dbReference type="GO" id="GO:0008239">
    <property type="term" value="F:dipeptidyl-peptidase activity"/>
    <property type="evidence" value="ECO:0007669"/>
    <property type="project" value="InterPro"/>
</dbReference>
<evidence type="ECO:0000313" key="6">
    <source>
        <dbReference type="Proteomes" id="UP001271007"/>
    </source>
</evidence>
<dbReference type="EMBL" id="JAWDJX010000064">
    <property type="protein sequence ID" value="KAK3047300.1"/>
    <property type="molecule type" value="Genomic_DNA"/>
</dbReference>
<dbReference type="Pfam" id="PF08530">
    <property type="entry name" value="PepX_C"/>
    <property type="match status" value="1"/>
</dbReference>
<dbReference type="PANTHER" id="PTHR43056:SF10">
    <property type="entry name" value="COCE_NOND FAMILY, PUTATIVE (AFU_ORTHOLOGUE AFUA_7G00600)-RELATED"/>
    <property type="match status" value="1"/>
</dbReference>
<feature type="domain" description="Xaa-Pro dipeptidyl-peptidase C-terminal" evidence="4">
    <location>
        <begin position="333"/>
        <end position="567"/>
    </location>
</feature>
<dbReference type="InterPro" id="IPR000383">
    <property type="entry name" value="Xaa-Pro-like_dom"/>
</dbReference>
<reference evidence="5" key="1">
    <citation type="submission" date="2023-04" db="EMBL/GenBank/DDBJ databases">
        <title>Black Yeasts Isolated from many extreme environments.</title>
        <authorList>
            <person name="Coleine C."/>
            <person name="Stajich J.E."/>
            <person name="Selbmann L."/>
        </authorList>
    </citation>
    <scope>NUCLEOTIDE SEQUENCE</scope>
    <source>
        <strain evidence="5">CCFEE 5312</strain>
    </source>
</reference>
<dbReference type="NCBIfam" id="TIGR00976">
    <property type="entry name" value="CocE_NonD"/>
    <property type="match status" value="1"/>
</dbReference>
<protein>
    <recommendedName>
        <fullName evidence="7">Xaa-Pro dipeptidyl-peptidase C-terminal domain-containing protein</fullName>
    </recommendedName>
</protein>
<feature type="region of interest" description="Disordered" evidence="2">
    <location>
        <begin position="281"/>
        <end position="336"/>
    </location>
</feature>
<dbReference type="InterPro" id="IPR050585">
    <property type="entry name" value="Xaa-Pro_dipeptidyl-ppase/CocE"/>
</dbReference>
<accession>A0AAJ0DC82</accession>
<dbReference type="InterPro" id="IPR005674">
    <property type="entry name" value="CocE/Ser_esterase"/>
</dbReference>
<evidence type="ECO:0000313" key="5">
    <source>
        <dbReference type="EMBL" id="KAK3047300.1"/>
    </source>
</evidence>
<dbReference type="SUPFAM" id="SSF49785">
    <property type="entry name" value="Galactose-binding domain-like"/>
    <property type="match status" value="1"/>
</dbReference>
<dbReference type="InterPro" id="IPR013736">
    <property type="entry name" value="Xaa-Pro_dipept_C"/>
</dbReference>
<sequence length="573" mass="63583">MTELTMETEPFHPRPKLTKYDIPQDLKVNYCTKTLTEGTELRGPESLPLPCDILHEHDCCVTLRDGTKIYTDVYRPTTAKEGTVPAVICAGPYGKEGSRFFHEFTDHAQWRFGIPMKMVSGLEKFLRDWIRRIGFFTDMLLCILVNLGGIGISAGDMHVSGRQEGRDMADLVECIAEQSWSNKRVSMAGNSWLTQVQWFTATEKPPHLTCIAPSEGWSDFYRDICVRGGVPNGGFWDWLIKQGTHGRGRIEDVIKMSKEHTFWHEYWEQRRAELENIEQATPPTSTPVALSAAGSTPDPNRNGFGYTTATSGQKTPANSSTTSCDPPTTAGNTPPRVRLCVLNPGGQDVINRPELDFPLPRQRTKYLYLSTGDGSLTATAPGKTQSITFNAASETATFTHVFTHLTELTGFFAVKDDIDVFAWWDKLSPSGEALEHANVDPGYLADDPEAEREKLKDPALGMRHVFFSPGGYGRLRASHRKLAAGATEHNPVHTHREADKRLLKGGGDVVPLEIDLRPYGIVFEKGEGLRLTIAGADPHHNIPWVEPPASITKGRAVVWMGGQRDSKMVLPEV</sequence>
<dbReference type="InterPro" id="IPR008979">
    <property type="entry name" value="Galactose-bd-like_sf"/>
</dbReference>
<dbReference type="AlphaFoldDB" id="A0AAJ0DC82"/>
<proteinExistence type="predicted"/>
<keyword evidence="6" id="KW-1185">Reference proteome</keyword>
<dbReference type="PANTHER" id="PTHR43056">
    <property type="entry name" value="PEPTIDASE S9 PROLYL OLIGOPEPTIDASE"/>
    <property type="match status" value="1"/>
</dbReference>
<dbReference type="Gene3D" id="3.40.50.1820">
    <property type="entry name" value="alpha/beta hydrolase"/>
    <property type="match status" value="1"/>
</dbReference>
<gene>
    <name evidence="5" type="ORF">LTR09_011290</name>
</gene>
<feature type="compositionally biased region" description="Polar residues" evidence="2">
    <location>
        <begin position="281"/>
        <end position="332"/>
    </location>
</feature>
<dbReference type="SUPFAM" id="SSF53474">
    <property type="entry name" value="alpha/beta-Hydrolases"/>
    <property type="match status" value="1"/>
</dbReference>
<dbReference type="InterPro" id="IPR029058">
    <property type="entry name" value="AB_hydrolase_fold"/>
</dbReference>
<dbReference type="Proteomes" id="UP001271007">
    <property type="component" value="Unassembled WGS sequence"/>
</dbReference>
<evidence type="ECO:0000256" key="2">
    <source>
        <dbReference type="SAM" id="MobiDB-lite"/>
    </source>
</evidence>
<evidence type="ECO:0008006" key="7">
    <source>
        <dbReference type="Google" id="ProtNLM"/>
    </source>
</evidence>
<name>A0AAJ0DC82_9PEZI</name>